<dbReference type="Gene3D" id="1.20.900.10">
    <property type="entry name" value="Dbl homology (DH) domain"/>
    <property type="match status" value="1"/>
</dbReference>
<feature type="chain" id="PRO_5022947590" evidence="5">
    <location>
        <begin position="17"/>
        <end position="1438"/>
    </location>
</feature>
<dbReference type="InterPro" id="IPR016024">
    <property type="entry name" value="ARM-type_fold"/>
</dbReference>
<reference evidence="9 10" key="1">
    <citation type="submission" date="2019-05" db="EMBL/GenBank/DDBJ databases">
        <title>Emergence of the Ug99 lineage of the wheat stem rust pathogen through somatic hybridization.</title>
        <authorList>
            <person name="Li F."/>
            <person name="Upadhyaya N.M."/>
            <person name="Sperschneider J."/>
            <person name="Matny O."/>
            <person name="Nguyen-Phuc H."/>
            <person name="Mago R."/>
            <person name="Raley C."/>
            <person name="Miller M.E."/>
            <person name="Silverstein K.A.T."/>
            <person name="Henningsen E."/>
            <person name="Hirsch C.D."/>
            <person name="Visser B."/>
            <person name="Pretorius Z.A."/>
            <person name="Steffenson B.J."/>
            <person name="Schwessinger B."/>
            <person name="Dodds P.N."/>
            <person name="Figueroa M."/>
        </authorList>
    </citation>
    <scope>NUCLEOTIDE SEQUENCE [LARGE SCALE GENOMIC DNA]</scope>
    <source>
        <strain evidence="9 10">Ug99</strain>
    </source>
</reference>
<dbReference type="EMBL" id="VDEP01000279">
    <property type="protein sequence ID" value="KAA1112285.1"/>
    <property type="molecule type" value="Genomic_DNA"/>
</dbReference>
<dbReference type="InterPro" id="IPR056372">
    <property type="entry name" value="TPR_DOCK"/>
</dbReference>
<feature type="region of interest" description="Disordered" evidence="4">
    <location>
        <begin position="665"/>
        <end position="693"/>
    </location>
</feature>
<dbReference type="Pfam" id="PF15405">
    <property type="entry name" value="PH_5"/>
    <property type="match status" value="1"/>
</dbReference>
<dbReference type="SUPFAM" id="SSF48065">
    <property type="entry name" value="DBL homology domain (DH-domain)"/>
    <property type="match status" value="1"/>
</dbReference>
<dbReference type="PROSITE" id="PS50010">
    <property type="entry name" value="DH_2"/>
    <property type="match status" value="1"/>
</dbReference>
<dbReference type="SMART" id="SM00233">
    <property type="entry name" value="PH"/>
    <property type="match status" value="1"/>
</dbReference>
<dbReference type="InterPro" id="IPR027357">
    <property type="entry name" value="DOCKER_dom"/>
</dbReference>
<dbReference type="InterPro" id="IPR001180">
    <property type="entry name" value="CNH_dom"/>
</dbReference>
<evidence type="ECO:0000256" key="5">
    <source>
        <dbReference type="SAM" id="SignalP"/>
    </source>
</evidence>
<feature type="domain" description="DH" evidence="7">
    <location>
        <begin position="34"/>
        <end position="98"/>
    </location>
</feature>
<proteinExistence type="inferred from homology"/>
<feature type="region of interest" description="Disordered" evidence="4">
    <location>
        <begin position="196"/>
        <end position="228"/>
    </location>
</feature>
<feature type="compositionally biased region" description="Basic residues" evidence="4">
    <location>
        <begin position="1114"/>
        <end position="1128"/>
    </location>
</feature>
<comment type="similarity">
    <text evidence="3">Belongs to the DOCK family.</text>
</comment>
<feature type="domain" description="PH" evidence="6">
    <location>
        <begin position="133"/>
        <end position="283"/>
    </location>
</feature>
<organism evidence="9 10">
    <name type="scientific">Puccinia graminis f. sp. tritici</name>
    <dbReference type="NCBI Taxonomy" id="56615"/>
    <lineage>
        <taxon>Eukaryota</taxon>
        <taxon>Fungi</taxon>
        <taxon>Dikarya</taxon>
        <taxon>Basidiomycota</taxon>
        <taxon>Pucciniomycotina</taxon>
        <taxon>Pucciniomycetes</taxon>
        <taxon>Pucciniales</taxon>
        <taxon>Pucciniaceae</taxon>
        <taxon>Puccinia</taxon>
    </lineage>
</organism>
<feature type="region of interest" description="Disordered" evidence="4">
    <location>
        <begin position="1059"/>
        <end position="1145"/>
    </location>
</feature>
<dbReference type="InterPro" id="IPR000219">
    <property type="entry name" value="DH_dom"/>
</dbReference>
<keyword evidence="5" id="KW-0732">Signal</keyword>
<comment type="caution">
    <text evidence="9">The sequence shown here is derived from an EMBL/GenBank/DDBJ whole genome shotgun (WGS) entry which is preliminary data.</text>
</comment>
<dbReference type="SUPFAM" id="SSF48371">
    <property type="entry name" value="ARM repeat"/>
    <property type="match status" value="1"/>
</dbReference>
<protein>
    <submittedName>
        <fullName evidence="9">Dedicator of cytokinesis</fullName>
    </submittedName>
</protein>
<evidence type="ECO:0000256" key="2">
    <source>
        <dbReference type="ARBA" id="ARBA00022658"/>
    </source>
</evidence>
<evidence type="ECO:0000259" key="8">
    <source>
        <dbReference type="PROSITE" id="PS51651"/>
    </source>
</evidence>
<evidence type="ECO:0000259" key="6">
    <source>
        <dbReference type="PROSITE" id="PS50003"/>
    </source>
</evidence>
<dbReference type="PROSITE" id="PS51651">
    <property type="entry name" value="DOCKER"/>
    <property type="match status" value="1"/>
</dbReference>
<dbReference type="PANTHER" id="PTHR46572">
    <property type="entry name" value="RHO1 GDP-GTP EXCHANGE PROTEIN 1-RELATED"/>
    <property type="match status" value="1"/>
</dbReference>
<evidence type="ECO:0000256" key="1">
    <source>
        <dbReference type="ARBA" id="ARBA00022553"/>
    </source>
</evidence>
<dbReference type="InterPro" id="IPR043161">
    <property type="entry name" value="DOCK_C_lobe_A"/>
</dbReference>
<gene>
    <name evidence="9" type="primary">DOCK4_2</name>
    <name evidence="9" type="ORF">PGTUg99_007888</name>
</gene>
<dbReference type="Pfam" id="PF20515">
    <property type="entry name" value="2OG-FeII_Oxy_6"/>
    <property type="match status" value="1"/>
</dbReference>
<evidence type="ECO:0000313" key="10">
    <source>
        <dbReference type="Proteomes" id="UP000325313"/>
    </source>
</evidence>
<dbReference type="InterPro" id="IPR046798">
    <property type="entry name" value="2OG-FeII_Oxy_6"/>
</dbReference>
<dbReference type="CDD" id="cd11684">
    <property type="entry name" value="DHR2_DOCK"/>
    <property type="match status" value="1"/>
</dbReference>
<evidence type="ECO:0000313" key="9">
    <source>
        <dbReference type="EMBL" id="KAA1112285.1"/>
    </source>
</evidence>
<dbReference type="InterPro" id="IPR001849">
    <property type="entry name" value="PH_domain"/>
</dbReference>
<dbReference type="InterPro" id="IPR035899">
    <property type="entry name" value="DBL_dom_sf"/>
</dbReference>
<dbReference type="Pfam" id="PF23554">
    <property type="entry name" value="TPR_DOCK"/>
    <property type="match status" value="1"/>
</dbReference>
<keyword evidence="2" id="KW-0344">Guanine-nucleotide releasing factor</keyword>
<feature type="compositionally biased region" description="Polar residues" evidence="4">
    <location>
        <begin position="206"/>
        <end position="217"/>
    </location>
</feature>
<dbReference type="GO" id="GO:0005085">
    <property type="term" value="F:guanyl-nucleotide exchange factor activity"/>
    <property type="evidence" value="ECO:0007669"/>
    <property type="project" value="UniProtKB-KW"/>
</dbReference>
<dbReference type="Proteomes" id="UP000325313">
    <property type="component" value="Unassembled WGS sequence"/>
</dbReference>
<dbReference type="Gene3D" id="1.25.40.410">
    <property type="match status" value="1"/>
</dbReference>
<dbReference type="InterPro" id="IPR041675">
    <property type="entry name" value="PH_5"/>
</dbReference>
<dbReference type="PANTHER" id="PTHR46572:SF2">
    <property type="entry name" value="RHO1 GDP-GTP EXCHANGE PROTEIN 1-RELATED"/>
    <property type="match status" value="1"/>
</dbReference>
<feature type="signal peptide" evidence="5">
    <location>
        <begin position="1"/>
        <end position="16"/>
    </location>
</feature>
<dbReference type="PROSITE" id="PS50003">
    <property type="entry name" value="PH_DOMAIN"/>
    <property type="match status" value="1"/>
</dbReference>
<evidence type="ECO:0000259" key="7">
    <source>
        <dbReference type="PROSITE" id="PS50010"/>
    </source>
</evidence>
<accession>A0A5B0QGL2</accession>
<sequence length="1438" mass="162074">MASILLILLILSILNSEHRLLNKEHTPTKQSIYEAERLPESRKLELNAYLTKPTTQLARYPLLLEVVLKYTPDDHIDKTEIPKVVKMIRELLAKVNIETGKSENRFNLAQLDQQLVFRQGEAVDLRLREEGRELIYKGQLKKRGGSGSDSAELQVYLFDHALLMVKHKHSNKTDQLKVYWKPIPLELLTVTGVTNQEDGSAGGRGLNSNKKSLMTRNSGSDKGKGVGTSVSSNGVVVPIQAQNKAGFSMTINLLGRRGYSIVLWAPTPQSRQKWLDKIYARQAQIREQNTIFEMVSLNEGFFVGPCKVNCAVPFDNGDRLIFGNDVGVYLAVTSDPTQAPVQVIQVENVTQVDIIEEQGILLVLADKVVMTFWMDGLDPNDAAGAAKRARKVSSNASFFKVGDCLGRKLVCVVKAGSVSSTIKTLKPTDNLNHELNVRTRTKPAFRKIIPANNSMSYPNDPNNNPSVGQQNNLPTVQNALGEIAVVMITMIMLAPSQMLKNHLELMLEVEGKTNFGKFLSKIFKAFYSILKNASFPSNWLNVNVISHKVILKLLEVVSKILQREFIPTTAHEHDQSKEQMNLKRAGHVREEPSGSEEEERFDSNLWSDFFVLNHGLLSSKLLIIEEYPPQKRRVIWKLAGDIRDEGSKIFRAAWESIGDFSITIGSHNPAENNPNQDSQDNPDLNKEDTDQLTGPQHQINEVTRCGGYQVQFVPGFIEPLLELCLSHHDELRSNAVIVLYSVIVSEFNLNRDFTVIADEIIDKLDNLLGSSPNENLSNQMDEMSRASFVGQLRGLFDHSPIIDRQEDPGQQGQQAGIEQALKTRIDLFLDSLTQFLDLLLSIQNLPPGDEYFHAAHGNFVEAGLALRLHADLHEWDLNSIVDAMLGLLLPKQTVFAPKEALYFRILDFLSKGKAWESGIQICKELQEQYEHVLFDNERLSEVLAHQSSLFLKITTLVNVCSAFSHLVFIPSVQNRQFVYRGYEWEKYAAFCDQMHNKHPNAQILQSDTISTYELAYAEGQYLQITRVVAEPDRITVVFKNPEVSSSVVSYYEHNATKTFSHSKPFNKDNNDDSDSSLTELSSDSSLTDLSSSSSESEAEDQAGPPLTRQEKINARKANKKRKRNRNWARKQSEKKRQATFTFVTDLPPNSGTVVSDVKVDKKRDLFPDITAEHKEKKQERKLAKKLFEKKLGPPPSKEKIRPRLPTDEEIANATSIVTDPTKFRLYDHGHVCIYDKQPTSDKKKQVVADITFTDLKTISSQMREDIDFFVAFLETSKKFLNAVGSRSRSCGGYMWAIGWRKSMTKLEIIGRYVNTAAIKANQEEYDQHVKDSDRASLILWNLFWPVGNRALETNQDFMAEHNIPGLSDAELPSETSEGQKKFFSSNLTFTSDGFFNHPHKDKADDTRLPFAFLLCLPTFKSKGQLAFKSDGYDVTGAD</sequence>
<feature type="compositionally biased region" description="Low complexity" evidence="4">
    <location>
        <begin position="1075"/>
        <end position="1095"/>
    </location>
</feature>
<evidence type="ECO:0000256" key="3">
    <source>
        <dbReference type="PROSITE-ProRule" id="PRU00984"/>
    </source>
</evidence>
<dbReference type="Pfam" id="PF00780">
    <property type="entry name" value="CNH"/>
    <property type="match status" value="1"/>
</dbReference>
<keyword evidence="1" id="KW-0597">Phosphoprotein</keyword>
<dbReference type="InterPro" id="IPR011993">
    <property type="entry name" value="PH-like_dom_sf"/>
</dbReference>
<feature type="domain" description="DOCKER" evidence="8">
    <location>
        <begin position="833"/>
        <end position="1438"/>
    </location>
</feature>
<dbReference type="SUPFAM" id="SSF50729">
    <property type="entry name" value="PH domain-like"/>
    <property type="match status" value="1"/>
</dbReference>
<feature type="compositionally biased region" description="Low complexity" evidence="4">
    <location>
        <begin position="672"/>
        <end position="682"/>
    </location>
</feature>
<dbReference type="Pfam" id="PF00621">
    <property type="entry name" value="RhoGEF"/>
    <property type="match status" value="1"/>
</dbReference>
<evidence type="ECO:0000256" key="4">
    <source>
        <dbReference type="SAM" id="MobiDB-lite"/>
    </source>
</evidence>
<dbReference type="InterPro" id="IPR052233">
    <property type="entry name" value="Rho-type_GEFs"/>
</dbReference>
<dbReference type="Gene3D" id="2.30.29.30">
    <property type="entry name" value="Pleckstrin-homology domain (PH domain)/Phosphotyrosine-binding domain (PTB)"/>
    <property type="match status" value="1"/>
</dbReference>
<feature type="compositionally biased region" description="Basic and acidic residues" evidence="4">
    <location>
        <begin position="571"/>
        <end position="592"/>
    </location>
</feature>
<name>A0A5B0QGL2_PUCGR</name>
<feature type="region of interest" description="Disordered" evidence="4">
    <location>
        <begin position="571"/>
        <end position="597"/>
    </location>
</feature>